<reference evidence="3 4" key="1">
    <citation type="submission" date="2013-06" db="EMBL/GenBank/DDBJ databases">
        <authorList>
            <person name="Weinstock G."/>
            <person name="Sodergren E."/>
            <person name="Clifton S."/>
            <person name="Fulton L."/>
            <person name="Fulton B."/>
            <person name="Courtney L."/>
            <person name="Fronick C."/>
            <person name="Harrison M."/>
            <person name="Strong C."/>
            <person name="Farmer C."/>
            <person name="Delahaunty K."/>
            <person name="Markovic C."/>
            <person name="Hall O."/>
            <person name="Minx P."/>
            <person name="Tomlinson C."/>
            <person name="Mitreva M."/>
            <person name="Nelson J."/>
            <person name="Hou S."/>
            <person name="Wollam A."/>
            <person name="Pepin K.H."/>
            <person name="Johnson M."/>
            <person name="Bhonagiri V."/>
            <person name="Nash W.E."/>
            <person name="Warren W."/>
            <person name="Chinwalla A."/>
            <person name="Mardis E.R."/>
            <person name="Wilson R.K."/>
        </authorList>
    </citation>
    <scope>NUCLEOTIDE SEQUENCE [LARGE SCALE GENOMIC DNA]</scope>
    <source>
        <strain evidence="3 4">ATCC 51271</strain>
    </source>
</reference>
<dbReference type="SUPFAM" id="SSF49785">
    <property type="entry name" value="Galactose-binding domain-like"/>
    <property type="match status" value="1"/>
</dbReference>
<dbReference type="SUPFAM" id="SSF48208">
    <property type="entry name" value="Six-hairpin glycosidases"/>
    <property type="match status" value="1"/>
</dbReference>
<evidence type="ECO:0000259" key="2">
    <source>
        <dbReference type="Pfam" id="PF00754"/>
    </source>
</evidence>
<keyword evidence="1" id="KW-0378">Hydrolase</keyword>
<evidence type="ECO:0000313" key="3">
    <source>
        <dbReference type="EMBL" id="ESL03082.1"/>
    </source>
</evidence>
<dbReference type="STRING" id="592026.GCWU0000282_001955"/>
<dbReference type="InterPro" id="IPR000421">
    <property type="entry name" value="FA58C"/>
</dbReference>
<dbReference type="GO" id="GO:0005975">
    <property type="term" value="P:carbohydrate metabolic process"/>
    <property type="evidence" value="ECO:0007669"/>
    <property type="project" value="InterPro"/>
</dbReference>
<name>V2Y4U4_9FIRM</name>
<gene>
    <name evidence="3" type="ORF">GCWU0000282_001955</name>
</gene>
<accession>V2Y4U4</accession>
<dbReference type="AlphaFoldDB" id="V2Y4U4"/>
<dbReference type="Gene3D" id="2.60.120.260">
    <property type="entry name" value="Galactose-binding domain-like"/>
    <property type="match status" value="1"/>
</dbReference>
<dbReference type="Proteomes" id="UP000018227">
    <property type="component" value="Unassembled WGS sequence"/>
</dbReference>
<keyword evidence="1" id="KW-0326">Glycosidase</keyword>
<comment type="caution">
    <text evidence="3">The sequence shown here is derived from an EMBL/GenBank/DDBJ whole genome shotgun (WGS) entry which is preliminary data.</text>
</comment>
<protein>
    <submittedName>
        <fullName evidence="3">F5/8 type C domain protein</fullName>
    </submittedName>
</protein>
<evidence type="ECO:0000256" key="1">
    <source>
        <dbReference type="ARBA" id="ARBA00023295"/>
    </source>
</evidence>
<dbReference type="Pfam" id="PF00754">
    <property type="entry name" value="F5_F8_type_C"/>
    <property type="match status" value="1"/>
</dbReference>
<dbReference type="Gene3D" id="1.50.10.10">
    <property type="match status" value="1"/>
</dbReference>
<dbReference type="EMBL" id="ACIL03000013">
    <property type="protein sequence ID" value="ESL03082.1"/>
    <property type="molecule type" value="Genomic_DNA"/>
</dbReference>
<dbReference type="HOGENOM" id="CLU_363226_0_0_9"/>
<dbReference type="RefSeq" id="WP_023354824.1">
    <property type="nucleotide sequence ID" value="NZ_KI535368.1"/>
</dbReference>
<dbReference type="GO" id="GO:0016798">
    <property type="term" value="F:hydrolase activity, acting on glycosyl bonds"/>
    <property type="evidence" value="ECO:0007669"/>
    <property type="project" value="UniProtKB-KW"/>
</dbReference>
<sequence length="774" mass="87603">MEKIEVDTSKASVIGWDGDKDGVIAYMEGGYYIRDSKNVTVDFLISRGVEHFDWYNSEGYLPCLITEFEKKGCIVKILNFCDKVRVKGEDFVAVYSRVSIENKTKQDIVLLPEPVGPVISLNKAEEKIKAGESTNFDYVIAADRLGGEQGWPEDEEMVGLGGFELHYKRMKVYWDDRLDKIVRLKELPDSRLIEAYKAGFIYTHIVKDGYHLNVGENGYDEVFDHDAIGILIGLLTLGDFKDAKIFLDGIESQIQYDDAKWKYAWPFALYLLKTGDKEFIEEKYEIIKGFAYKIEADLTGPGGIVKQTWDIDNIGNWTVDNWSVLMGLTAFKYICEILGHKDEEKWAVKTYQKLLKACNQTLEATISRYGINYLPCSMVEPNSENVCRNPRNTNWASMFLFGRWAWDGYLFGAKQDSIMIKLIDATYDYGFTRGREAGLFPHSFGGGTYSDRIGSYNAGLAATGLRSEKYRSEAIYCYQAMISFGMSGPYSWWESAGEAEQGKWYGFHPVSGDGSCPHMWGQACASKALIESILAEKANGDIIVGRGIPEEWLYDGKVIELDNYPIAGNHRIGVRIEGQAQKYIKIFFSGDIPKGKFIIDLPFMKWNIISVNGGYLEDKDGTVITEGKTRKIEIELRMLNVKKNLAYRKGVRADIVPSVDGTFSNCTNGSLSAYTQANRDIPWIPSIDLGRPTIINRIHVTTDREKYAEIFNLEVSVDNKNWTVVAYERRNDGMPKVYLFDSTVARFIRMNVEKTVGGNANSGHAVRLIEVYQD</sequence>
<keyword evidence="4" id="KW-1185">Reference proteome</keyword>
<proteinExistence type="predicted"/>
<dbReference type="InterPro" id="IPR008979">
    <property type="entry name" value="Galactose-bd-like_sf"/>
</dbReference>
<dbReference type="eggNOG" id="COG2911">
    <property type="taxonomic scope" value="Bacteria"/>
</dbReference>
<dbReference type="InterPro" id="IPR008928">
    <property type="entry name" value="6-hairpin_glycosidase_sf"/>
</dbReference>
<organism evidence="3 4">
    <name type="scientific">Catonella morbi ATCC 51271</name>
    <dbReference type="NCBI Taxonomy" id="592026"/>
    <lineage>
        <taxon>Bacteria</taxon>
        <taxon>Bacillati</taxon>
        <taxon>Bacillota</taxon>
        <taxon>Clostridia</taxon>
        <taxon>Lachnospirales</taxon>
        <taxon>Lachnospiraceae</taxon>
        <taxon>Catonella</taxon>
    </lineage>
</organism>
<dbReference type="InterPro" id="IPR012341">
    <property type="entry name" value="6hp_glycosidase-like_sf"/>
</dbReference>
<feature type="domain" description="F5/8 type C" evidence="2">
    <location>
        <begin position="682"/>
        <end position="759"/>
    </location>
</feature>
<evidence type="ECO:0000313" key="4">
    <source>
        <dbReference type="Proteomes" id="UP000018227"/>
    </source>
</evidence>